<dbReference type="AlphaFoldDB" id="A0A4S4D6Z3"/>
<organism evidence="12 13">
    <name type="scientific">Camellia sinensis var. sinensis</name>
    <name type="common">China tea</name>
    <dbReference type="NCBI Taxonomy" id="542762"/>
    <lineage>
        <taxon>Eukaryota</taxon>
        <taxon>Viridiplantae</taxon>
        <taxon>Streptophyta</taxon>
        <taxon>Embryophyta</taxon>
        <taxon>Tracheophyta</taxon>
        <taxon>Spermatophyta</taxon>
        <taxon>Magnoliopsida</taxon>
        <taxon>eudicotyledons</taxon>
        <taxon>Gunneridae</taxon>
        <taxon>Pentapetalae</taxon>
        <taxon>asterids</taxon>
        <taxon>Ericales</taxon>
        <taxon>Theaceae</taxon>
        <taxon>Camellia</taxon>
    </lineage>
</organism>
<dbReference type="Pfam" id="PF00847">
    <property type="entry name" value="AP2"/>
    <property type="match status" value="1"/>
</dbReference>
<dbReference type="GO" id="GO:0006952">
    <property type="term" value="P:defense response"/>
    <property type="evidence" value="ECO:0007669"/>
    <property type="project" value="UniProtKB-KW"/>
</dbReference>
<gene>
    <name evidence="12" type="ORF">TEA_014643</name>
</gene>
<comment type="subcellular location">
    <subcellularLocation>
        <location evidence="1">Nucleus</location>
    </subcellularLocation>
</comment>
<comment type="caution">
    <text evidence="12">The sequence shown here is derived from an EMBL/GenBank/DDBJ whole genome shotgun (WGS) entry which is preliminary data.</text>
</comment>
<evidence type="ECO:0000256" key="10">
    <source>
        <dbReference type="SAM" id="MobiDB-lite"/>
    </source>
</evidence>
<evidence type="ECO:0000256" key="7">
    <source>
        <dbReference type="ARBA" id="ARBA00023163"/>
    </source>
</evidence>
<evidence type="ECO:0000256" key="5">
    <source>
        <dbReference type="ARBA" id="ARBA00023125"/>
    </source>
</evidence>
<dbReference type="GO" id="GO:0045893">
    <property type="term" value="P:positive regulation of DNA-templated transcription"/>
    <property type="evidence" value="ECO:0007669"/>
    <property type="project" value="TreeGrafter"/>
</dbReference>
<comment type="similarity">
    <text evidence="9">Belongs to the AP2/ERF transcription factor family. ERF subfamily.</text>
</comment>
<keyword evidence="6" id="KW-0010">Activator</keyword>
<reference evidence="12 13" key="1">
    <citation type="journal article" date="2018" name="Proc. Natl. Acad. Sci. U.S.A.">
        <title>Draft genome sequence of Camellia sinensis var. sinensis provides insights into the evolution of the tea genome and tea quality.</title>
        <authorList>
            <person name="Wei C."/>
            <person name="Yang H."/>
            <person name="Wang S."/>
            <person name="Zhao J."/>
            <person name="Liu C."/>
            <person name="Gao L."/>
            <person name="Xia E."/>
            <person name="Lu Y."/>
            <person name="Tai Y."/>
            <person name="She G."/>
            <person name="Sun J."/>
            <person name="Cao H."/>
            <person name="Tong W."/>
            <person name="Gao Q."/>
            <person name="Li Y."/>
            <person name="Deng W."/>
            <person name="Jiang X."/>
            <person name="Wang W."/>
            <person name="Chen Q."/>
            <person name="Zhang S."/>
            <person name="Li H."/>
            <person name="Wu J."/>
            <person name="Wang P."/>
            <person name="Li P."/>
            <person name="Shi C."/>
            <person name="Zheng F."/>
            <person name="Jian J."/>
            <person name="Huang B."/>
            <person name="Shan D."/>
            <person name="Shi M."/>
            <person name="Fang C."/>
            <person name="Yue Y."/>
            <person name="Li F."/>
            <person name="Li D."/>
            <person name="Wei S."/>
            <person name="Han B."/>
            <person name="Jiang C."/>
            <person name="Yin Y."/>
            <person name="Xia T."/>
            <person name="Zhang Z."/>
            <person name="Bennetzen J.L."/>
            <person name="Zhao S."/>
            <person name="Wan X."/>
        </authorList>
    </citation>
    <scope>NUCLEOTIDE SEQUENCE [LARGE SCALE GENOMIC DNA]</scope>
    <source>
        <strain evidence="13">cv. Shuchazao</strain>
        <tissue evidence="12">Leaf</tissue>
    </source>
</reference>
<keyword evidence="7" id="KW-0804">Transcription</keyword>
<dbReference type="PRINTS" id="PR00367">
    <property type="entry name" value="ETHRSPELEMNT"/>
</dbReference>
<dbReference type="GO" id="GO:0000976">
    <property type="term" value="F:transcription cis-regulatory region binding"/>
    <property type="evidence" value="ECO:0007669"/>
    <property type="project" value="TreeGrafter"/>
</dbReference>
<keyword evidence="3" id="KW-0805">Transcription regulation</keyword>
<accession>A0A4S4D6Z3</accession>
<keyword evidence="5" id="KW-0238">DNA-binding</keyword>
<keyword evidence="8" id="KW-0539">Nucleus</keyword>
<dbReference type="InterPro" id="IPR016177">
    <property type="entry name" value="DNA-bd_dom_sf"/>
</dbReference>
<dbReference type="Proteomes" id="UP000306102">
    <property type="component" value="Unassembled WGS sequence"/>
</dbReference>
<evidence type="ECO:0000256" key="3">
    <source>
        <dbReference type="ARBA" id="ARBA00023015"/>
    </source>
</evidence>
<feature type="domain" description="AP2/ERF" evidence="11">
    <location>
        <begin position="71"/>
        <end position="136"/>
    </location>
</feature>
<evidence type="ECO:0000256" key="4">
    <source>
        <dbReference type="ARBA" id="ARBA00023016"/>
    </source>
</evidence>
<dbReference type="STRING" id="542762.A0A4S4D6Z3"/>
<sequence length="350" mass="40160">MDGFENRRLRKRQNGSDSIEERLLMWKNYHSQIQIDSTKEIGLNRRRKGPSKGLKRGCMQGKGGTENPGCMYRGVRQRTWGKWVAEIREPIYDSCQLRKKANRLWLGTFSASVDAAHAYDEAAMAMYGSAAILNFPNYHKMPLDFCNDQLYLITEEPKVSQSEHFNSIEVVSPTKSEVEKEKIAEASYSCSVSDYNHKDDGLKDLKELKKETETTNQPFGDISSDDFVFRQDQFGSFDEPLGYQGQLDSLETLLMEDEIEIQSPGPTDTDNNELLSDGHFLNRTQSNLYHLLEKAEQSEYMGNLQLQKYETQNYEYNYDTITEEMFDFKPSGTSVTHNPGLQQEGNYDTG</sequence>
<dbReference type="CDD" id="cd00018">
    <property type="entry name" value="AP2"/>
    <property type="match status" value="1"/>
</dbReference>
<dbReference type="EMBL" id="SDRB02012273">
    <property type="protein sequence ID" value="THF98171.1"/>
    <property type="molecule type" value="Genomic_DNA"/>
</dbReference>
<name>A0A4S4D6Z3_CAMSN</name>
<dbReference type="PANTHER" id="PTHR31241:SF62">
    <property type="entry name" value="DEHYDRATION-RESPONSIVE ELEMENT-BINDING PROTEIN 2D"/>
    <property type="match status" value="1"/>
</dbReference>
<keyword evidence="2" id="KW-0611">Plant defense</keyword>
<proteinExistence type="inferred from homology"/>
<dbReference type="GO" id="GO:0003700">
    <property type="term" value="F:DNA-binding transcription factor activity"/>
    <property type="evidence" value="ECO:0007669"/>
    <property type="project" value="InterPro"/>
</dbReference>
<evidence type="ECO:0000259" key="11">
    <source>
        <dbReference type="PROSITE" id="PS51032"/>
    </source>
</evidence>
<evidence type="ECO:0000256" key="8">
    <source>
        <dbReference type="ARBA" id="ARBA00023242"/>
    </source>
</evidence>
<dbReference type="SUPFAM" id="SSF54171">
    <property type="entry name" value="DNA-binding domain"/>
    <property type="match status" value="1"/>
</dbReference>
<dbReference type="GO" id="GO:0005634">
    <property type="term" value="C:nucleus"/>
    <property type="evidence" value="ECO:0007669"/>
    <property type="project" value="UniProtKB-SubCell"/>
</dbReference>
<dbReference type="FunFam" id="3.30.730.10:FF:000001">
    <property type="entry name" value="Ethylene-responsive transcription factor 2"/>
    <property type="match status" value="1"/>
</dbReference>
<dbReference type="PROSITE" id="PS51032">
    <property type="entry name" value="AP2_ERF"/>
    <property type="match status" value="1"/>
</dbReference>
<evidence type="ECO:0000256" key="9">
    <source>
        <dbReference type="ARBA" id="ARBA00024343"/>
    </source>
</evidence>
<evidence type="ECO:0000313" key="13">
    <source>
        <dbReference type="Proteomes" id="UP000306102"/>
    </source>
</evidence>
<evidence type="ECO:0000256" key="6">
    <source>
        <dbReference type="ARBA" id="ARBA00023159"/>
    </source>
</evidence>
<dbReference type="SMART" id="SM00380">
    <property type="entry name" value="AP2"/>
    <property type="match status" value="1"/>
</dbReference>
<keyword evidence="13" id="KW-1185">Reference proteome</keyword>
<keyword evidence="4" id="KW-0346">Stress response</keyword>
<dbReference type="Gene3D" id="3.30.730.10">
    <property type="entry name" value="AP2/ERF domain"/>
    <property type="match status" value="1"/>
</dbReference>
<dbReference type="InterPro" id="IPR001471">
    <property type="entry name" value="AP2/ERF_dom"/>
</dbReference>
<evidence type="ECO:0000256" key="2">
    <source>
        <dbReference type="ARBA" id="ARBA00022821"/>
    </source>
</evidence>
<protein>
    <recommendedName>
        <fullName evidence="11">AP2/ERF domain-containing protein</fullName>
    </recommendedName>
</protein>
<dbReference type="PANTHER" id="PTHR31241">
    <property type="entry name" value="DEHYDRATION-RESPONSIVE ELEMENT-BINDING PROTEIN 2C"/>
    <property type="match status" value="1"/>
</dbReference>
<feature type="compositionally biased region" description="Polar residues" evidence="10">
    <location>
        <begin position="331"/>
        <end position="350"/>
    </location>
</feature>
<evidence type="ECO:0000313" key="12">
    <source>
        <dbReference type="EMBL" id="THF98171.1"/>
    </source>
</evidence>
<evidence type="ECO:0000256" key="1">
    <source>
        <dbReference type="ARBA" id="ARBA00004123"/>
    </source>
</evidence>
<feature type="region of interest" description="Disordered" evidence="10">
    <location>
        <begin position="329"/>
        <end position="350"/>
    </location>
</feature>
<dbReference type="InterPro" id="IPR036955">
    <property type="entry name" value="AP2/ERF_dom_sf"/>
</dbReference>